<dbReference type="AlphaFoldDB" id="A0AAE0GEQ0"/>
<evidence type="ECO:0000313" key="2">
    <source>
        <dbReference type="Proteomes" id="UP001190700"/>
    </source>
</evidence>
<name>A0AAE0GEQ0_9CHLO</name>
<dbReference type="Proteomes" id="UP001190700">
    <property type="component" value="Unassembled WGS sequence"/>
</dbReference>
<reference evidence="1 2" key="1">
    <citation type="journal article" date="2015" name="Genome Biol. Evol.">
        <title>Comparative Genomics of a Bacterivorous Green Alga Reveals Evolutionary Causalities and Consequences of Phago-Mixotrophic Mode of Nutrition.</title>
        <authorList>
            <person name="Burns J.A."/>
            <person name="Paasch A."/>
            <person name="Narechania A."/>
            <person name="Kim E."/>
        </authorList>
    </citation>
    <scope>NUCLEOTIDE SEQUENCE [LARGE SCALE GENOMIC DNA]</scope>
    <source>
        <strain evidence="1 2">PLY_AMNH</strain>
    </source>
</reference>
<comment type="caution">
    <text evidence="1">The sequence shown here is derived from an EMBL/GenBank/DDBJ whole genome shotgun (WGS) entry which is preliminary data.</text>
</comment>
<accession>A0AAE0GEQ0</accession>
<dbReference type="EMBL" id="LGRX02006414">
    <property type="protein sequence ID" value="KAK3276716.1"/>
    <property type="molecule type" value="Genomic_DNA"/>
</dbReference>
<sequence length="145" mass="17251">MNKWNNEAKEIVGTRRRGLSTKKRAQLKDYISQQLRVKQFRRMAADLRQFMQTRFKNADDGCDVMMCLLRRNASSIIPQLTEFVKGLPRKAVKPVQLDVVTRIEKHWNLELGLAIRLRCRLPERPYQYRIHALSHTYDEDTDEYD</sequence>
<keyword evidence="2" id="KW-1185">Reference proteome</keyword>
<evidence type="ECO:0000313" key="1">
    <source>
        <dbReference type="EMBL" id="KAK3276716.1"/>
    </source>
</evidence>
<gene>
    <name evidence="1" type="ORF">CYMTET_15232</name>
</gene>
<protein>
    <submittedName>
        <fullName evidence="1">Uncharacterized protein</fullName>
    </submittedName>
</protein>
<proteinExistence type="predicted"/>
<organism evidence="1 2">
    <name type="scientific">Cymbomonas tetramitiformis</name>
    <dbReference type="NCBI Taxonomy" id="36881"/>
    <lineage>
        <taxon>Eukaryota</taxon>
        <taxon>Viridiplantae</taxon>
        <taxon>Chlorophyta</taxon>
        <taxon>Pyramimonadophyceae</taxon>
        <taxon>Pyramimonadales</taxon>
        <taxon>Pyramimonadaceae</taxon>
        <taxon>Cymbomonas</taxon>
    </lineage>
</organism>